<dbReference type="GO" id="GO:0070652">
    <property type="term" value="C:HAUS complex"/>
    <property type="evidence" value="ECO:0007669"/>
    <property type="project" value="TreeGrafter"/>
</dbReference>
<dbReference type="InterPro" id="IPR029711">
    <property type="entry name" value="Haus7-like"/>
</dbReference>
<name>A0AAV2RZ88_MEGNR</name>
<sequence length="245" mass="27181">MGLCRPTDTDVIEGTAPGPAQLKFWKLCFDAILKLRQLPPTPQLQAEESRQADMALHCLAAAPYTAITLRETGISMLPADLMDGYKLHQRAVKKSSSYKPEPLEDQLQDVLLKLQQLKNNQNSSSIPIREQTDEEYERIQASMAANLNSLGEQQQVFQNVFKSTIAPWISADTHTELSNAGQLIYETQPKIQKINELIHCMKKSSSQTKVLMDAVHPSLGSSHTSAISSTIHNLVAEHSTPSFSQ</sequence>
<gene>
    <name evidence="1" type="ORF">MNOR_LOCUS29864</name>
</gene>
<proteinExistence type="predicted"/>
<evidence type="ECO:0000313" key="1">
    <source>
        <dbReference type="EMBL" id="CAL4146418.1"/>
    </source>
</evidence>
<dbReference type="GO" id="GO:0051225">
    <property type="term" value="P:spindle assembly"/>
    <property type="evidence" value="ECO:0007669"/>
    <property type="project" value="TreeGrafter"/>
</dbReference>
<dbReference type="Proteomes" id="UP001497623">
    <property type="component" value="Unassembled WGS sequence"/>
</dbReference>
<dbReference type="GO" id="GO:0051011">
    <property type="term" value="F:microtubule minus-end binding"/>
    <property type="evidence" value="ECO:0007669"/>
    <property type="project" value="TreeGrafter"/>
</dbReference>
<dbReference type="PANTHER" id="PTHR14352:SF2">
    <property type="entry name" value="HAUS AUGMIN-LIKE COMPLEX SUBUNIT 7"/>
    <property type="match status" value="1"/>
</dbReference>
<protein>
    <submittedName>
        <fullName evidence="1">Uncharacterized protein</fullName>
    </submittedName>
</protein>
<comment type="caution">
    <text evidence="1">The sequence shown here is derived from an EMBL/GenBank/DDBJ whole genome shotgun (WGS) entry which is preliminary data.</text>
</comment>
<accession>A0AAV2RZ88</accession>
<keyword evidence="2" id="KW-1185">Reference proteome</keyword>
<dbReference type="AlphaFoldDB" id="A0AAV2RZ88"/>
<evidence type="ECO:0000313" key="2">
    <source>
        <dbReference type="Proteomes" id="UP001497623"/>
    </source>
</evidence>
<dbReference type="EMBL" id="CAXKWB010035401">
    <property type="protein sequence ID" value="CAL4146418.1"/>
    <property type="molecule type" value="Genomic_DNA"/>
</dbReference>
<organism evidence="1 2">
    <name type="scientific">Meganyctiphanes norvegica</name>
    <name type="common">Northern krill</name>
    <name type="synonym">Thysanopoda norvegica</name>
    <dbReference type="NCBI Taxonomy" id="48144"/>
    <lineage>
        <taxon>Eukaryota</taxon>
        <taxon>Metazoa</taxon>
        <taxon>Ecdysozoa</taxon>
        <taxon>Arthropoda</taxon>
        <taxon>Crustacea</taxon>
        <taxon>Multicrustacea</taxon>
        <taxon>Malacostraca</taxon>
        <taxon>Eumalacostraca</taxon>
        <taxon>Eucarida</taxon>
        <taxon>Euphausiacea</taxon>
        <taxon>Euphausiidae</taxon>
        <taxon>Meganyctiphanes</taxon>
    </lineage>
</organism>
<dbReference type="PANTHER" id="PTHR14352">
    <property type="entry name" value="HAUS AUGMIN-LIKE COMPLEX SUBUNIT 7"/>
    <property type="match status" value="1"/>
</dbReference>
<reference evidence="1 2" key="1">
    <citation type="submission" date="2024-05" db="EMBL/GenBank/DDBJ databases">
        <authorList>
            <person name="Wallberg A."/>
        </authorList>
    </citation>
    <scope>NUCLEOTIDE SEQUENCE [LARGE SCALE GENOMIC DNA]</scope>
</reference>
<dbReference type="GO" id="GO:0031023">
    <property type="term" value="P:microtubule organizing center organization"/>
    <property type="evidence" value="ECO:0007669"/>
    <property type="project" value="TreeGrafter"/>
</dbReference>